<organism evidence="1 2">
    <name type="scientific">Vibrio europaeus</name>
    <dbReference type="NCBI Taxonomy" id="300876"/>
    <lineage>
        <taxon>Bacteria</taxon>
        <taxon>Pseudomonadati</taxon>
        <taxon>Pseudomonadota</taxon>
        <taxon>Gammaproteobacteria</taxon>
        <taxon>Vibrionales</taxon>
        <taxon>Vibrionaceae</taxon>
        <taxon>Vibrio</taxon>
        <taxon>Vibrio oreintalis group</taxon>
    </lineage>
</organism>
<name>A0A178JI55_9VIBR</name>
<accession>A0A178JI55</accession>
<dbReference type="Proteomes" id="UP000094761">
    <property type="component" value="Unassembled WGS sequence"/>
</dbReference>
<comment type="caution">
    <text evidence="1">The sequence shown here is derived from an EMBL/GenBank/DDBJ whole genome shotgun (WGS) entry which is preliminary data.</text>
</comment>
<reference evidence="1 2" key="1">
    <citation type="submission" date="2016-03" db="EMBL/GenBank/DDBJ databases">
        <title>Draft genome sequence of the Vibrio tubiashii subs. europaeus.</title>
        <authorList>
            <person name="Spinard E."/>
            <person name="Dubert J."/>
            <person name="Nelson D.R."/>
            <person name="Barja J.L."/>
        </authorList>
    </citation>
    <scope>NUCLEOTIDE SEQUENCE [LARGE SCALE GENOMIC DNA]</scope>
    <source>
        <strain evidence="2">PP-638</strain>
    </source>
</reference>
<proteinExistence type="predicted"/>
<protein>
    <submittedName>
        <fullName evidence="1">Uncharacterized protein</fullName>
    </submittedName>
</protein>
<dbReference type="EMBL" id="LUAX01000001">
    <property type="protein sequence ID" value="OAN01117.1"/>
    <property type="molecule type" value="Genomic_DNA"/>
</dbReference>
<evidence type="ECO:0000313" key="2">
    <source>
        <dbReference type="Proteomes" id="UP000094761"/>
    </source>
</evidence>
<evidence type="ECO:0000313" key="1">
    <source>
        <dbReference type="EMBL" id="OAN01117.1"/>
    </source>
</evidence>
<sequence>MKVRTSIHLPHLSAVEWGKWRRFKGSLGEKNCLSEQVFTLNIRSVCYAKTLVELVLKSCR</sequence>
<dbReference type="AlphaFoldDB" id="A0A178JI55"/>
<gene>
    <name evidence="1" type="ORF">AZ468_08390</name>
</gene>